<dbReference type="NCBIfam" id="TIGR02432">
    <property type="entry name" value="lysidine_TilS_N"/>
    <property type="match status" value="1"/>
</dbReference>
<sequence length="461" mass="48529">MPLGAETAARLDTLVTAPGPVLIGLSGGADSRTLLILAARWSRFSGRPLHALVCDHGFRRESAEDARRAAAMAETEGVPARIVRRDGAVPASGLQAEARQWRLTELAHEARRIGAATILLGHTHDDRAETVWMRLTAGAGLSGLATMRPLSPHPVWPDGDGLWIARPLIDQTRAGVRHWLSAQGLDWIDDPSNEDTGFQRIRVRRTLERLRARGLGTGRLTGLADSAGRIEDGLAAAGARLFLEAIDPRPWGGVRLDRARLNTAPAALRRRAVAAAIAMVSGASRPAPRGVEAVITGLECGGPATGGGAALTNWQGRHWLVREPGREPAAASGLPLGKSVAWDGRWQIASDCEGLDIGPLGADYSGYTGAAALDAVPGLARPTLGALRQGGTVLAVAGLDTPRSVRSGWLGPALAARTLFAGLPPAWFDRELALRTGAAGSRNSFSDAPYPRGSDLEVLET</sequence>
<proteinExistence type="inferred from homology"/>
<keyword evidence="2 6" id="KW-0819">tRNA processing</keyword>
<dbReference type="SUPFAM" id="SSF52402">
    <property type="entry name" value="Adenine nucleotide alpha hydrolases-like"/>
    <property type="match status" value="1"/>
</dbReference>
<evidence type="ECO:0000256" key="3">
    <source>
        <dbReference type="ARBA" id="ARBA00022741"/>
    </source>
</evidence>
<feature type="binding site" evidence="6">
    <location>
        <begin position="26"/>
        <end position="31"/>
    </location>
    <ligand>
        <name>ATP</name>
        <dbReference type="ChEBI" id="CHEBI:30616"/>
    </ligand>
</feature>
<evidence type="ECO:0000259" key="7">
    <source>
        <dbReference type="Pfam" id="PF01171"/>
    </source>
</evidence>
<comment type="domain">
    <text evidence="6">The N-terminal region contains the highly conserved SGGXDS motif, predicted to be a P-loop motif involved in ATP binding.</text>
</comment>
<evidence type="ECO:0000313" key="9">
    <source>
        <dbReference type="Proteomes" id="UP001595379"/>
    </source>
</evidence>
<dbReference type="InterPro" id="IPR014729">
    <property type="entry name" value="Rossmann-like_a/b/a_fold"/>
</dbReference>
<dbReference type="HAMAP" id="MF_01161">
    <property type="entry name" value="tRNA_Ile_lys_synt"/>
    <property type="match status" value="1"/>
</dbReference>
<keyword evidence="4 6" id="KW-0067">ATP-binding</keyword>
<feature type="domain" description="tRNA(Ile)-lysidine/2-thiocytidine synthase N-terminal" evidence="7">
    <location>
        <begin position="21"/>
        <end position="205"/>
    </location>
</feature>
<name>A0ABV6ZZ43_9PROT</name>
<keyword evidence="6" id="KW-0963">Cytoplasm</keyword>
<keyword evidence="1 6" id="KW-0436">Ligase</keyword>
<keyword evidence="3 6" id="KW-0547">Nucleotide-binding</keyword>
<comment type="catalytic activity">
    <reaction evidence="5 6">
        <text>cytidine(34) in tRNA(Ile2) + L-lysine + ATP = lysidine(34) in tRNA(Ile2) + AMP + diphosphate + H(+)</text>
        <dbReference type="Rhea" id="RHEA:43744"/>
        <dbReference type="Rhea" id="RHEA-COMP:10625"/>
        <dbReference type="Rhea" id="RHEA-COMP:10670"/>
        <dbReference type="ChEBI" id="CHEBI:15378"/>
        <dbReference type="ChEBI" id="CHEBI:30616"/>
        <dbReference type="ChEBI" id="CHEBI:32551"/>
        <dbReference type="ChEBI" id="CHEBI:33019"/>
        <dbReference type="ChEBI" id="CHEBI:82748"/>
        <dbReference type="ChEBI" id="CHEBI:83665"/>
        <dbReference type="ChEBI" id="CHEBI:456215"/>
        <dbReference type="EC" id="6.3.4.19"/>
    </reaction>
</comment>
<comment type="subcellular location">
    <subcellularLocation>
        <location evidence="6">Cytoplasm</location>
    </subcellularLocation>
</comment>
<dbReference type="InterPro" id="IPR012094">
    <property type="entry name" value="tRNA_Ile_lys_synt"/>
</dbReference>
<dbReference type="InterPro" id="IPR012795">
    <property type="entry name" value="tRNA_Ile_lys_synt_N"/>
</dbReference>
<evidence type="ECO:0000256" key="1">
    <source>
        <dbReference type="ARBA" id="ARBA00022598"/>
    </source>
</evidence>
<organism evidence="8 9">
    <name type="scientific">Hyphobacterium vulgare</name>
    <dbReference type="NCBI Taxonomy" id="1736751"/>
    <lineage>
        <taxon>Bacteria</taxon>
        <taxon>Pseudomonadati</taxon>
        <taxon>Pseudomonadota</taxon>
        <taxon>Alphaproteobacteria</taxon>
        <taxon>Maricaulales</taxon>
        <taxon>Maricaulaceae</taxon>
        <taxon>Hyphobacterium</taxon>
    </lineage>
</organism>
<dbReference type="PANTHER" id="PTHR43033:SF1">
    <property type="entry name" value="TRNA(ILE)-LYSIDINE SYNTHASE-RELATED"/>
    <property type="match status" value="1"/>
</dbReference>
<reference evidence="9" key="1">
    <citation type="journal article" date="2019" name="Int. J. Syst. Evol. Microbiol.">
        <title>The Global Catalogue of Microorganisms (GCM) 10K type strain sequencing project: providing services to taxonomists for standard genome sequencing and annotation.</title>
        <authorList>
            <consortium name="The Broad Institute Genomics Platform"/>
            <consortium name="The Broad Institute Genome Sequencing Center for Infectious Disease"/>
            <person name="Wu L."/>
            <person name="Ma J."/>
        </authorList>
    </citation>
    <scope>NUCLEOTIDE SEQUENCE [LARGE SCALE GENOMIC DNA]</scope>
    <source>
        <strain evidence="9">KCTC 52487</strain>
    </source>
</reference>
<dbReference type="EMBL" id="JBHRSV010000020">
    <property type="protein sequence ID" value="MFC2926638.1"/>
    <property type="molecule type" value="Genomic_DNA"/>
</dbReference>
<dbReference type="PANTHER" id="PTHR43033">
    <property type="entry name" value="TRNA(ILE)-LYSIDINE SYNTHASE-RELATED"/>
    <property type="match status" value="1"/>
</dbReference>
<comment type="function">
    <text evidence="6">Ligates lysine onto the cytidine present at position 34 of the AUA codon-specific tRNA(Ile) that contains the anticodon CAU, in an ATP-dependent manner. Cytidine is converted to lysidine, thus changing the amino acid specificity of the tRNA from methionine to isoleucine.</text>
</comment>
<protein>
    <recommendedName>
        <fullName evidence="6">tRNA(Ile)-lysidine synthase</fullName>
        <ecNumber evidence="6">6.3.4.19</ecNumber>
    </recommendedName>
    <alternativeName>
        <fullName evidence="6">tRNA(Ile)-2-lysyl-cytidine synthase</fullName>
    </alternativeName>
    <alternativeName>
        <fullName evidence="6">tRNA(Ile)-lysidine synthetase</fullName>
    </alternativeName>
</protein>
<evidence type="ECO:0000256" key="4">
    <source>
        <dbReference type="ARBA" id="ARBA00022840"/>
    </source>
</evidence>
<dbReference type="Gene3D" id="3.40.50.620">
    <property type="entry name" value="HUPs"/>
    <property type="match status" value="1"/>
</dbReference>
<gene>
    <name evidence="6 8" type="primary">tilS</name>
    <name evidence="8" type="ORF">ACFOOR_11025</name>
</gene>
<evidence type="ECO:0000256" key="2">
    <source>
        <dbReference type="ARBA" id="ARBA00022694"/>
    </source>
</evidence>
<evidence type="ECO:0000256" key="6">
    <source>
        <dbReference type="HAMAP-Rule" id="MF_01161"/>
    </source>
</evidence>
<comment type="similarity">
    <text evidence="6">Belongs to the tRNA(Ile)-lysidine synthase family.</text>
</comment>
<dbReference type="InterPro" id="IPR011063">
    <property type="entry name" value="TilS/TtcA_N"/>
</dbReference>
<dbReference type="GO" id="GO:0032267">
    <property type="term" value="F:tRNA(Ile)-lysidine synthase activity"/>
    <property type="evidence" value="ECO:0007669"/>
    <property type="project" value="UniProtKB-EC"/>
</dbReference>
<evidence type="ECO:0000313" key="8">
    <source>
        <dbReference type="EMBL" id="MFC2926638.1"/>
    </source>
</evidence>
<accession>A0ABV6ZZ43</accession>
<dbReference type="Proteomes" id="UP001595379">
    <property type="component" value="Unassembled WGS sequence"/>
</dbReference>
<comment type="caution">
    <text evidence="8">The sequence shown here is derived from an EMBL/GenBank/DDBJ whole genome shotgun (WGS) entry which is preliminary data.</text>
</comment>
<dbReference type="CDD" id="cd01992">
    <property type="entry name" value="TilS_N"/>
    <property type="match status" value="1"/>
</dbReference>
<evidence type="ECO:0000256" key="5">
    <source>
        <dbReference type="ARBA" id="ARBA00048539"/>
    </source>
</evidence>
<dbReference type="Pfam" id="PF01171">
    <property type="entry name" value="ATP_bind_3"/>
    <property type="match status" value="1"/>
</dbReference>
<keyword evidence="9" id="KW-1185">Reference proteome</keyword>
<dbReference type="RefSeq" id="WP_343164725.1">
    <property type="nucleotide sequence ID" value="NZ_JBHRSV010000020.1"/>
</dbReference>
<dbReference type="EC" id="6.3.4.19" evidence="6"/>